<dbReference type="AlphaFoldDB" id="A0A7T9DK93"/>
<name>A0A7T9DK93_9ARCH</name>
<gene>
    <name evidence="1" type="ORF">IPJ89_01370</name>
</gene>
<reference evidence="1" key="1">
    <citation type="submission" date="2020-11" db="EMBL/GenBank/DDBJ databases">
        <title>Connecting structure to function with the recovery of over 1000 high-quality activated sludge metagenome-assembled genomes encoding full-length rRNA genes using long-read sequencing.</title>
        <authorList>
            <person name="Singleton C.M."/>
            <person name="Petriglieri F."/>
            <person name="Kristensen J.M."/>
            <person name="Kirkegaard R.H."/>
            <person name="Michaelsen T.Y."/>
            <person name="Andersen M.H."/>
            <person name="Karst S.M."/>
            <person name="Dueholm M.S."/>
            <person name="Nielsen P.H."/>
            <person name="Albertsen M."/>
        </authorList>
    </citation>
    <scope>NUCLEOTIDE SEQUENCE</scope>
    <source>
        <strain evidence="1">Fred_18-Q3-R57-64_BAT3C.431</strain>
    </source>
</reference>
<organism evidence="1">
    <name type="scientific">Candidatus Iainarchaeum sp</name>
    <dbReference type="NCBI Taxonomy" id="3101447"/>
    <lineage>
        <taxon>Archaea</taxon>
        <taxon>Candidatus Iainarchaeota</taxon>
        <taxon>Candidatus Iainarchaeia</taxon>
        <taxon>Candidatus Iainarchaeales</taxon>
        <taxon>Candidatus Iainarchaeaceae</taxon>
        <taxon>Candidatus Iainarchaeum</taxon>
    </lineage>
</organism>
<dbReference type="Proteomes" id="UP000596004">
    <property type="component" value="Chromosome"/>
</dbReference>
<proteinExistence type="predicted"/>
<evidence type="ECO:0000313" key="1">
    <source>
        <dbReference type="EMBL" id="QQR92877.1"/>
    </source>
</evidence>
<protein>
    <submittedName>
        <fullName evidence="1">Uncharacterized protein</fullName>
    </submittedName>
</protein>
<accession>A0A7T9DK93</accession>
<sequence length="151" mass="16470">MKSKLFVAAAIVFLAFAGTANVVMADGDSAGPGPLHNVMASLVSGDGSGTETLYAQVKFFESEGSLWCEYWPNGMGPPAIYPAHYQRTYYAIENHMNPINQYKCYFPTGDQIHIYPPQTAYMGDHGGTAALDWIHILYGTATYGSGIVRYL</sequence>
<dbReference type="EMBL" id="CP064981">
    <property type="protein sequence ID" value="QQR92877.1"/>
    <property type="molecule type" value="Genomic_DNA"/>
</dbReference>